<dbReference type="SUPFAM" id="SSF52166">
    <property type="entry name" value="Ribosomal protein L4"/>
    <property type="match status" value="1"/>
</dbReference>
<dbReference type="InterPro" id="IPR045240">
    <property type="entry name" value="Ribosomal_uL4_euk/arch"/>
</dbReference>
<comment type="similarity">
    <text evidence="1 6">Belongs to the universal ribosomal protein uL4 family.</text>
</comment>
<keyword evidence="9" id="KW-1185">Reference proteome</keyword>
<proteinExistence type="inferred from homology"/>
<dbReference type="Proteomes" id="UP000604391">
    <property type="component" value="Unassembled WGS sequence"/>
</dbReference>
<keyword evidence="4 6" id="KW-0689">Ribosomal protein</keyword>
<comment type="function">
    <text evidence="6">One of the primary rRNA binding proteins, this protein initially binds near the 5'-end of the 23S rRNA. It is important during the early stages of 50S assembly. It makes multiple contacts with different domains of the 23S rRNA in the assembled 50S subunit and ribosome.</text>
</comment>
<dbReference type="GO" id="GO:0003735">
    <property type="term" value="F:structural constituent of ribosome"/>
    <property type="evidence" value="ECO:0007669"/>
    <property type="project" value="InterPro"/>
</dbReference>
<dbReference type="InterPro" id="IPR023574">
    <property type="entry name" value="Ribosomal_uL4_dom_sf"/>
</dbReference>
<dbReference type="GO" id="GO:0019843">
    <property type="term" value="F:rRNA binding"/>
    <property type="evidence" value="ECO:0007669"/>
    <property type="project" value="UniProtKB-UniRule"/>
</dbReference>
<evidence type="ECO:0000313" key="8">
    <source>
        <dbReference type="EMBL" id="HIJ99707.1"/>
    </source>
</evidence>
<sequence>MKATILKLDGTKGKSIDIPLVFSEEIRPDLIRRAFHAVTSRRYQPKGADPMAGFRTTAASWGTGGGMSRIPRTKAGPKRKGRSAKGRRYRSKGRWFPAAGRGAIIPGTVGGRQAHPPKSCKILIKKINTKELDKAMRSAIASTAVPELVKGRGHSIGDITLPLVVDDTFMSLEKTKVVKETLSAIGLSAELERTSKRSIRAGIGKLRGRKYRTKTGPLLVVPSSEEKQPILKAARNVPGVTAVSVNELDMDMLAPGSHAGRLTIWTESAIKDLQRRFE</sequence>
<comment type="function">
    <text evidence="6">Forms part of the polypeptide exit tunnel.</text>
</comment>
<reference evidence="8 9" key="1">
    <citation type="journal article" name="Nat. Commun.">
        <title>Undinarchaeota illuminate DPANN phylogeny and the impact of gene transfer on archaeal evolution.</title>
        <authorList>
            <person name="Dombrowski N."/>
            <person name="Williams T.A."/>
            <person name="Sun J."/>
            <person name="Woodcroft B.J."/>
            <person name="Lee J.H."/>
            <person name="Minh B.Q."/>
            <person name="Rinke C."/>
            <person name="Spang A."/>
        </authorList>
    </citation>
    <scope>NUCLEOTIDE SEQUENCE [LARGE SCALE GENOMIC DNA]</scope>
    <source>
        <strain evidence="8">MAG_bin17</strain>
    </source>
</reference>
<keyword evidence="5 6" id="KW-0687">Ribonucleoprotein</keyword>
<dbReference type="Gene3D" id="3.40.1370.10">
    <property type="match status" value="1"/>
</dbReference>
<evidence type="ECO:0000256" key="2">
    <source>
        <dbReference type="ARBA" id="ARBA00022730"/>
    </source>
</evidence>
<dbReference type="Pfam" id="PF00573">
    <property type="entry name" value="Ribosomal_L4"/>
    <property type="match status" value="1"/>
</dbReference>
<evidence type="ECO:0000256" key="1">
    <source>
        <dbReference type="ARBA" id="ARBA00010528"/>
    </source>
</evidence>
<organism evidence="8 9">
    <name type="scientific">Candidatus Undinarchaeum marinum</name>
    <dbReference type="NCBI Taxonomy" id="2756141"/>
    <lineage>
        <taxon>Archaea</taxon>
        <taxon>Candidatus Undinarchaeota</taxon>
        <taxon>Candidatus Undinarchaeia</taxon>
        <taxon>Candidatus Undinarchaeales</taxon>
        <taxon>Candidatus Undinarchaeaceae</taxon>
        <taxon>Candidatus Undinarchaeum</taxon>
    </lineage>
</organism>
<protein>
    <recommendedName>
        <fullName evidence="6">Large ribosomal subunit protein uL4</fullName>
    </recommendedName>
</protein>
<name>A0A832XLC4_9ARCH</name>
<evidence type="ECO:0000256" key="4">
    <source>
        <dbReference type="ARBA" id="ARBA00022980"/>
    </source>
</evidence>
<feature type="compositionally biased region" description="Basic residues" evidence="7">
    <location>
        <begin position="71"/>
        <end position="91"/>
    </location>
</feature>
<dbReference type="InterPro" id="IPR002136">
    <property type="entry name" value="Ribosomal_uL4"/>
</dbReference>
<dbReference type="GO" id="GO:0006412">
    <property type="term" value="P:translation"/>
    <property type="evidence" value="ECO:0007669"/>
    <property type="project" value="UniProtKB-UniRule"/>
</dbReference>
<dbReference type="PANTHER" id="PTHR19431">
    <property type="entry name" value="60S RIBOSOMAL PROTEIN L4"/>
    <property type="match status" value="1"/>
</dbReference>
<accession>A0A832XLC4</accession>
<feature type="region of interest" description="Disordered" evidence="7">
    <location>
        <begin position="58"/>
        <end position="91"/>
    </location>
</feature>
<evidence type="ECO:0000256" key="7">
    <source>
        <dbReference type="SAM" id="MobiDB-lite"/>
    </source>
</evidence>
<evidence type="ECO:0000313" key="9">
    <source>
        <dbReference type="Proteomes" id="UP000604391"/>
    </source>
</evidence>
<dbReference type="HAMAP" id="MF_01328_A">
    <property type="entry name" value="Ribosomal_uL4_A"/>
    <property type="match status" value="1"/>
</dbReference>
<dbReference type="GO" id="GO:1990904">
    <property type="term" value="C:ribonucleoprotein complex"/>
    <property type="evidence" value="ECO:0007669"/>
    <property type="project" value="UniProtKB-KW"/>
</dbReference>
<dbReference type="NCBIfam" id="TIGR03672">
    <property type="entry name" value="rpl4p_arch"/>
    <property type="match status" value="1"/>
</dbReference>
<dbReference type="GO" id="GO:0005840">
    <property type="term" value="C:ribosome"/>
    <property type="evidence" value="ECO:0007669"/>
    <property type="project" value="UniProtKB-KW"/>
</dbReference>
<dbReference type="AlphaFoldDB" id="A0A832XLC4"/>
<keyword evidence="3 6" id="KW-0694">RNA-binding</keyword>
<evidence type="ECO:0000256" key="5">
    <source>
        <dbReference type="ARBA" id="ARBA00023274"/>
    </source>
</evidence>
<dbReference type="EMBL" id="DVAD01000014">
    <property type="protein sequence ID" value="HIJ99707.1"/>
    <property type="molecule type" value="Genomic_DNA"/>
</dbReference>
<evidence type="ECO:0000256" key="3">
    <source>
        <dbReference type="ARBA" id="ARBA00022884"/>
    </source>
</evidence>
<gene>
    <name evidence="6" type="primary">rpl4</name>
    <name evidence="8" type="ORF">H1011_02690</name>
</gene>
<comment type="caution">
    <text evidence="8">The sequence shown here is derived from an EMBL/GenBank/DDBJ whole genome shotgun (WGS) entry which is preliminary data.</text>
</comment>
<keyword evidence="2 6" id="KW-0699">rRNA-binding</keyword>
<dbReference type="InterPro" id="IPR019970">
    <property type="entry name" value="Ribosomall_uL4-arc"/>
</dbReference>
<comment type="subunit">
    <text evidence="6">Part of the 50S ribosomal subunit.</text>
</comment>
<evidence type="ECO:0000256" key="6">
    <source>
        <dbReference type="HAMAP-Rule" id="MF_01328"/>
    </source>
</evidence>